<comment type="subcellular location">
    <subcellularLocation>
        <location evidence="1">Cell membrane</location>
        <topology evidence="1">Peripheral membrane protein</topology>
    </subcellularLocation>
    <subcellularLocation>
        <location evidence="11">Membrane</location>
        <location evidence="11">Coated pit</location>
    </subcellularLocation>
</comment>
<dbReference type="GO" id="GO:0030132">
    <property type="term" value="C:clathrin coat of coated pit"/>
    <property type="evidence" value="ECO:0007669"/>
    <property type="project" value="TreeGrafter"/>
</dbReference>
<dbReference type="AlphaFoldDB" id="A0AAQ4PZY4"/>
<dbReference type="PROSITE" id="PS00018">
    <property type="entry name" value="EF_HAND_1"/>
    <property type="match status" value="1"/>
</dbReference>
<feature type="compositionally biased region" description="Low complexity" evidence="13">
    <location>
        <begin position="370"/>
        <end position="381"/>
    </location>
</feature>
<feature type="region of interest" description="Disordered" evidence="13">
    <location>
        <begin position="360"/>
        <end position="383"/>
    </location>
</feature>
<evidence type="ECO:0000256" key="3">
    <source>
        <dbReference type="ARBA" id="ARBA00022553"/>
    </source>
</evidence>
<dbReference type="GO" id="GO:0006897">
    <property type="term" value="P:endocytosis"/>
    <property type="evidence" value="ECO:0007669"/>
    <property type="project" value="UniProtKB-KW"/>
</dbReference>
<dbReference type="InterPro" id="IPR002048">
    <property type="entry name" value="EF_hand_dom"/>
</dbReference>
<keyword evidence="10" id="KW-0168">Coated pit</keyword>
<reference evidence="16" key="2">
    <citation type="submission" date="2025-08" db="UniProtKB">
        <authorList>
            <consortium name="Ensembl"/>
        </authorList>
    </citation>
    <scope>IDENTIFICATION</scope>
</reference>
<evidence type="ECO:0000256" key="6">
    <source>
        <dbReference type="ARBA" id="ARBA00022737"/>
    </source>
</evidence>
<dbReference type="PANTHER" id="PTHR11216">
    <property type="entry name" value="EH DOMAIN"/>
    <property type="match status" value="1"/>
</dbReference>
<sequence length="632" mass="69255">MAALTSLSQLSSGNPVYESYYRQVDPGNTGRVGPTEAALFLKKSGLPDVTLGKIWDLADPDGKGYLDKQGFHVALRLVACAQSGQEVSLSSLNLTIPPPKFKDSSSPSLSSTASASGDLHWAVRHEEKSKFDGIFESLAPVNGLLSGEKVKPVLINSKLPLDILGKVWDLSDIDKDGHLDRDEFAVAMHLVYRALEKEPVPALLPSALIPLSKRKKSLGSVAGSMPGLPASPPPPKDSLRSTPSHGSMNSLNSTGSLSPKHSLKSGQHSLNWVVPVSDRGRYDDIFLKTDADLDGFVSGNEVKDIFMHSGLSQNALAHIWALADTRQIGKLTREQFALAMYLIQQKVSKGVDPPQALTADMIPPSERGTPVPDSSSSVGSGEFTGIKELDDISQEIAQLQREKYTLEQDIRDTEEAIRHKSAEVQEMQNDLDRETASLQELEAQKQDAQDRLEEMDQQKHKLEDMLNEVQIKCQEESQMISTLQSQIHCQETDLQSQEEELSRAKADLGRLQQEENQLEQSLTAGKIQLETIIKSLKATQDEINQARSKLSQIQDSQQEVSKSIEQYNSTLNGTHGGSMTNLADMSEGFSSRENGGFPAMVRVAQVRTSSTKGPLCLLPDEVMWTDMDVNCN</sequence>
<evidence type="ECO:0000313" key="16">
    <source>
        <dbReference type="Ensembl" id="ENSGACP00000044390.1"/>
    </source>
</evidence>
<dbReference type="SUPFAM" id="SSF47473">
    <property type="entry name" value="EF-hand"/>
    <property type="match status" value="3"/>
</dbReference>
<dbReference type="SUPFAM" id="SSF57997">
    <property type="entry name" value="Tropomyosin"/>
    <property type="match status" value="1"/>
</dbReference>
<dbReference type="InterPro" id="IPR011992">
    <property type="entry name" value="EF-hand-dom_pair"/>
</dbReference>
<dbReference type="PANTHER" id="PTHR11216:SF69">
    <property type="entry name" value="EPIDERMAL GROWTH FACTOR RECEPTOR SUBSTRATE 15-LIKE 1"/>
    <property type="match status" value="1"/>
</dbReference>
<evidence type="ECO:0000256" key="11">
    <source>
        <dbReference type="ARBA" id="ARBA00037878"/>
    </source>
</evidence>
<dbReference type="Gene3D" id="1.20.5.170">
    <property type="match status" value="1"/>
</dbReference>
<dbReference type="InterPro" id="IPR018247">
    <property type="entry name" value="EF_Hand_1_Ca_BS"/>
</dbReference>
<evidence type="ECO:0000256" key="13">
    <source>
        <dbReference type="SAM" id="MobiDB-lite"/>
    </source>
</evidence>
<keyword evidence="7" id="KW-0106">Calcium</keyword>
<evidence type="ECO:0000256" key="4">
    <source>
        <dbReference type="ARBA" id="ARBA00022583"/>
    </source>
</evidence>
<reference evidence="16 17" key="1">
    <citation type="journal article" date="2021" name="G3 (Bethesda)">
        <title>Improved contiguity of the threespine stickleback genome using long-read sequencing.</title>
        <authorList>
            <person name="Nath S."/>
            <person name="Shaw D.E."/>
            <person name="White M.A."/>
        </authorList>
    </citation>
    <scope>NUCLEOTIDE SEQUENCE [LARGE SCALE GENOMIC DNA]</scope>
    <source>
        <strain evidence="16 17">Lake Benthic</strain>
    </source>
</reference>
<evidence type="ECO:0000256" key="5">
    <source>
        <dbReference type="ARBA" id="ARBA00022723"/>
    </source>
</evidence>
<evidence type="ECO:0000256" key="2">
    <source>
        <dbReference type="ARBA" id="ARBA00022475"/>
    </source>
</evidence>
<keyword evidence="8" id="KW-0007">Acetylation</keyword>
<keyword evidence="12" id="KW-0175">Coiled coil</keyword>
<evidence type="ECO:0000256" key="1">
    <source>
        <dbReference type="ARBA" id="ARBA00004202"/>
    </source>
</evidence>
<feature type="domain" description="EH" evidence="14">
    <location>
        <begin position="13"/>
        <end position="102"/>
    </location>
</feature>
<dbReference type="FunFam" id="1.10.238.10:FF:000074">
    <property type="entry name" value="epidermal growth factor receptor substrate 15 isoform X1"/>
    <property type="match status" value="1"/>
</dbReference>
<dbReference type="Proteomes" id="UP000007635">
    <property type="component" value="Chromosome VIII"/>
</dbReference>
<feature type="domain" description="EH" evidence="14">
    <location>
        <begin position="278"/>
        <end position="368"/>
    </location>
</feature>
<evidence type="ECO:0000256" key="12">
    <source>
        <dbReference type="SAM" id="Coils"/>
    </source>
</evidence>
<feature type="domain" description="EF-hand" evidence="15">
    <location>
        <begin position="159"/>
        <end position="194"/>
    </location>
</feature>
<dbReference type="Ensembl" id="ENSGACT00000068877.1">
    <property type="protein sequence ID" value="ENSGACP00000044390.1"/>
    <property type="gene ID" value="ENSGACG00000003029.2"/>
</dbReference>
<feature type="compositionally biased region" description="Polar residues" evidence="13">
    <location>
        <begin position="240"/>
        <end position="264"/>
    </location>
</feature>
<proteinExistence type="predicted"/>
<dbReference type="PROSITE" id="PS50031">
    <property type="entry name" value="EH"/>
    <property type="match status" value="3"/>
</dbReference>
<keyword evidence="17" id="KW-1185">Reference proteome</keyword>
<protein>
    <recommendedName>
        <fullName evidence="18">Epidermal growth factor receptor pathway substrate 15-like 1a</fullName>
    </recommendedName>
</protein>
<evidence type="ECO:0008006" key="18">
    <source>
        <dbReference type="Google" id="ProtNLM"/>
    </source>
</evidence>
<dbReference type="GO" id="GO:0045296">
    <property type="term" value="F:cadherin binding"/>
    <property type="evidence" value="ECO:0007669"/>
    <property type="project" value="TreeGrafter"/>
</dbReference>
<organism evidence="16 17">
    <name type="scientific">Gasterosteus aculeatus aculeatus</name>
    <name type="common">three-spined stickleback</name>
    <dbReference type="NCBI Taxonomy" id="481459"/>
    <lineage>
        <taxon>Eukaryota</taxon>
        <taxon>Metazoa</taxon>
        <taxon>Chordata</taxon>
        <taxon>Craniata</taxon>
        <taxon>Vertebrata</taxon>
        <taxon>Euteleostomi</taxon>
        <taxon>Actinopterygii</taxon>
        <taxon>Neopterygii</taxon>
        <taxon>Teleostei</taxon>
        <taxon>Neoteleostei</taxon>
        <taxon>Acanthomorphata</taxon>
        <taxon>Eupercaria</taxon>
        <taxon>Perciformes</taxon>
        <taxon>Cottioidei</taxon>
        <taxon>Gasterosteales</taxon>
        <taxon>Gasterosteidae</taxon>
        <taxon>Gasterosteus</taxon>
    </lineage>
</organism>
<feature type="coiled-coil region" evidence="12">
    <location>
        <begin position="389"/>
        <end position="556"/>
    </location>
</feature>
<dbReference type="PROSITE" id="PS50222">
    <property type="entry name" value="EF_HAND_2"/>
    <property type="match status" value="3"/>
</dbReference>
<dbReference type="CDD" id="cd00052">
    <property type="entry name" value="EH"/>
    <property type="match status" value="3"/>
</dbReference>
<keyword evidence="9" id="KW-0472">Membrane</keyword>
<dbReference type="Pfam" id="PF12763">
    <property type="entry name" value="EH"/>
    <property type="match status" value="3"/>
</dbReference>
<dbReference type="SMART" id="SM00027">
    <property type="entry name" value="EH"/>
    <property type="match status" value="3"/>
</dbReference>
<feature type="domain" description="EF-hand" evidence="15">
    <location>
        <begin position="46"/>
        <end position="81"/>
    </location>
</feature>
<keyword evidence="3" id="KW-0597">Phosphoprotein</keyword>
<evidence type="ECO:0000256" key="9">
    <source>
        <dbReference type="ARBA" id="ARBA00023136"/>
    </source>
</evidence>
<evidence type="ECO:0000259" key="15">
    <source>
        <dbReference type="PROSITE" id="PS50222"/>
    </source>
</evidence>
<dbReference type="GO" id="GO:0005509">
    <property type="term" value="F:calcium ion binding"/>
    <property type="evidence" value="ECO:0007669"/>
    <property type="project" value="InterPro"/>
</dbReference>
<evidence type="ECO:0000313" key="17">
    <source>
        <dbReference type="Proteomes" id="UP000007635"/>
    </source>
</evidence>
<dbReference type="InterPro" id="IPR000261">
    <property type="entry name" value="EH_dom"/>
</dbReference>
<accession>A0AAQ4PZY4</accession>
<reference evidence="16" key="3">
    <citation type="submission" date="2025-09" db="UniProtKB">
        <authorList>
            <consortium name="Ensembl"/>
        </authorList>
    </citation>
    <scope>IDENTIFICATION</scope>
</reference>
<feature type="domain" description="EH" evidence="14">
    <location>
        <begin position="127"/>
        <end position="215"/>
    </location>
</feature>
<keyword evidence="6" id="KW-0677">Repeat</keyword>
<dbReference type="GO" id="GO:0016197">
    <property type="term" value="P:endosomal transport"/>
    <property type="evidence" value="ECO:0007669"/>
    <property type="project" value="TreeGrafter"/>
</dbReference>
<evidence type="ECO:0000256" key="8">
    <source>
        <dbReference type="ARBA" id="ARBA00022990"/>
    </source>
</evidence>
<evidence type="ECO:0000259" key="14">
    <source>
        <dbReference type="PROSITE" id="PS50031"/>
    </source>
</evidence>
<evidence type="ECO:0000256" key="10">
    <source>
        <dbReference type="ARBA" id="ARBA00023176"/>
    </source>
</evidence>
<keyword evidence="4" id="KW-0254">Endocytosis</keyword>
<dbReference type="SMART" id="SM00054">
    <property type="entry name" value="EFh"/>
    <property type="match status" value="3"/>
</dbReference>
<evidence type="ECO:0000256" key="7">
    <source>
        <dbReference type="ARBA" id="ARBA00022837"/>
    </source>
</evidence>
<feature type="domain" description="EF-hand" evidence="15">
    <location>
        <begin position="277"/>
        <end position="312"/>
    </location>
</feature>
<dbReference type="GeneTree" id="ENSGT00940000155438"/>
<dbReference type="FunFam" id="1.10.238.10:FF:000026">
    <property type="entry name" value="Epidermal growth factor receptor pathway substrate 15-like 1"/>
    <property type="match status" value="1"/>
</dbReference>
<dbReference type="Gene3D" id="1.10.238.10">
    <property type="entry name" value="EF-hand"/>
    <property type="match status" value="3"/>
</dbReference>
<name>A0AAQ4PZY4_GASAC</name>
<feature type="region of interest" description="Disordered" evidence="13">
    <location>
        <begin position="220"/>
        <end position="264"/>
    </location>
</feature>
<keyword evidence="2" id="KW-1003">Cell membrane</keyword>
<keyword evidence="5" id="KW-0479">Metal-binding</keyword>